<feature type="region of interest" description="Disordered" evidence="1">
    <location>
        <begin position="203"/>
        <end position="237"/>
    </location>
</feature>
<organism evidence="2 3">
    <name type="scientific">Puccinia sorghi</name>
    <dbReference type="NCBI Taxonomy" id="27349"/>
    <lineage>
        <taxon>Eukaryota</taxon>
        <taxon>Fungi</taxon>
        <taxon>Dikarya</taxon>
        <taxon>Basidiomycota</taxon>
        <taxon>Pucciniomycotina</taxon>
        <taxon>Pucciniomycetes</taxon>
        <taxon>Pucciniales</taxon>
        <taxon>Pucciniaceae</taxon>
        <taxon>Puccinia</taxon>
    </lineage>
</organism>
<feature type="compositionally biased region" description="Polar residues" evidence="1">
    <location>
        <begin position="123"/>
        <end position="135"/>
    </location>
</feature>
<sequence length="742" mass="81520">MALGSIAHLQHYFVRNGLAANNRSASHKNMILAIPGRDPDQFSEEDQLALQNLPPEPAPPPPKPSQPQFPAGRALPNLTDLESARQEVMAQLDQVCESWGLIQLAATRAPSVASNRSGDDELNQSLPPSSSESGLQNLQLSHFSSSPAGNHNEGFVIDLISLTTRAVRSVQKFILTIPDPDIFSPANISNLGGDLQRRMSQLELSTAARPRTSRSTFIGPPSSSSSSSSSARPDSSTFISRRATAGFDPFALFKKRTVAGPMRAYANSQTQPVKDDPLLILRKMSLEVLACLKDIEHKFRIPGSSTPMDNSELSPTWQSPNQNHKPDSPPSMIESKIAEQDDENSESSLILPNMSWEYRHDVSLEEVREEALVVKEWLECVDGILEGLKIITGRRRKKVNLTVLNHPKAKKKKSTATTGRNVFRKIMNSSKLQPNHSPNPEIKVPDISLDDATTEDDSNSEPEEEQDSEELLPDWARNDRFIIKTTKSDENGNQIEVQESDQFGRLFSCLSQRPWGFIPVESINNLAIPAGMNFQSILMSPTAATMSRLTSEQSTSKAILHATDEQGLADAHDRLRSPISAATIRSRFPNASPPSSASPISSSAFAFPTESIASSSVTATANNSPSAGKVGLTFRRLENIKFWAAALKLRYMIKGEIPLNSKTEPNLSQSTPPTTFPLDPTSTSSTTTVNHHHPHQLVSSIKFDPKVIAKKSDGWDIALAFMVFKWLDSIQAEKREEVLFSK</sequence>
<evidence type="ECO:0000313" key="2">
    <source>
        <dbReference type="EMBL" id="KNZ56461.1"/>
    </source>
</evidence>
<dbReference type="PANTHER" id="PTHR38702:SF1">
    <property type="entry name" value="CALPONIN-HOMOLOGY (CH) DOMAIN-CONTAINING PROTEIN"/>
    <property type="match status" value="1"/>
</dbReference>
<feature type="region of interest" description="Disordered" evidence="1">
    <location>
        <begin position="51"/>
        <end position="74"/>
    </location>
</feature>
<dbReference type="EMBL" id="LAVV01007281">
    <property type="protein sequence ID" value="KNZ56461.1"/>
    <property type="molecule type" value="Genomic_DNA"/>
</dbReference>
<keyword evidence="3" id="KW-1185">Reference proteome</keyword>
<gene>
    <name evidence="2" type="ORF">VP01_23g9</name>
</gene>
<feature type="compositionally biased region" description="Low complexity" evidence="1">
    <location>
        <begin position="220"/>
        <end position="236"/>
    </location>
</feature>
<dbReference type="OrthoDB" id="2534759at2759"/>
<feature type="region of interest" description="Disordered" evidence="1">
    <location>
        <begin position="303"/>
        <end position="333"/>
    </location>
</feature>
<evidence type="ECO:0000256" key="1">
    <source>
        <dbReference type="SAM" id="MobiDB-lite"/>
    </source>
</evidence>
<feature type="compositionally biased region" description="Polar residues" evidence="1">
    <location>
        <begin position="660"/>
        <end position="669"/>
    </location>
</feature>
<dbReference type="VEuPathDB" id="FungiDB:VP01_23g9"/>
<accession>A0A0L6V6P2</accession>
<feature type="region of interest" description="Disordered" evidence="1">
    <location>
        <begin position="428"/>
        <end position="472"/>
    </location>
</feature>
<feature type="region of interest" description="Disordered" evidence="1">
    <location>
        <begin position="660"/>
        <end position="693"/>
    </location>
</feature>
<feature type="compositionally biased region" description="Acidic residues" evidence="1">
    <location>
        <begin position="448"/>
        <end position="472"/>
    </location>
</feature>
<dbReference type="Proteomes" id="UP000037035">
    <property type="component" value="Unassembled WGS sequence"/>
</dbReference>
<name>A0A0L6V6P2_9BASI</name>
<dbReference type="PANTHER" id="PTHR38702">
    <property type="entry name" value="CALPONIN-HOMOLOGY (CH) DOMAIN-CONTAINING PROTEIN"/>
    <property type="match status" value="1"/>
</dbReference>
<feature type="region of interest" description="Disordered" evidence="1">
    <location>
        <begin position="111"/>
        <end position="135"/>
    </location>
</feature>
<dbReference type="STRING" id="27349.A0A0L6V6P2"/>
<reference evidence="2 3" key="1">
    <citation type="submission" date="2015-08" db="EMBL/GenBank/DDBJ databases">
        <title>Next Generation Sequencing and Analysis of the Genome of Puccinia sorghi L Schw, the Causal Agent of Maize Common Rust.</title>
        <authorList>
            <person name="Rochi L."/>
            <person name="Burguener G."/>
            <person name="Darino M."/>
            <person name="Turjanski A."/>
            <person name="Kreff E."/>
            <person name="Dieguez M.J."/>
            <person name="Sacco F."/>
        </authorList>
    </citation>
    <scope>NUCLEOTIDE SEQUENCE [LARGE SCALE GENOMIC DNA]</scope>
    <source>
        <strain evidence="2 3">RO10H11247</strain>
    </source>
</reference>
<evidence type="ECO:0000313" key="3">
    <source>
        <dbReference type="Proteomes" id="UP000037035"/>
    </source>
</evidence>
<dbReference type="AlphaFoldDB" id="A0A0L6V6P2"/>
<feature type="compositionally biased region" description="Pro residues" evidence="1">
    <location>
        <begin position="54"/>
        <end position="67"/>
    </location>
</feature>
<proteinExistence type="predicted"/>
<feature type="compositionally biased region" description="Polar residues" evidence="1">
    <location>
        <begin position="428"/>
        <end position="438"/>
    </location>
</feature>
<feature type="compositionally biased region" description="Low complexity" evidence="1">
    <location>
        <begin position="670"/>
        <end position="688"/>
    </location>
</feature>
<feature type="compositionally biased region" description="Polar residues" evidence="1">
    <location>
        <begin position="303"/>
        <end position="323"/>
    </location>
</feature>
<comment type="caution">
    <text evidence="2">The sequence shown here is derived from an EMBL/GenBank/DDBJ whole genome shotgun (WGS) entry which is preliminary data.</text>
</comment>
<protein>
    <submittedName>
        <fullName evidence="2">Uncharacterized protein</fullName>
    </submittedName>
</protein>